<keyword evidence="2" id="KW-0964">Secreted</keyword>
<keyword evidence="6" id="KW-1015">Disulfide bond</keyword>
<dbReference type="PROSITE" id="PS51390">
    <property type="entry name" value="WAP"/>
    <property type="match status" value="2"/>
</dbReference>
<evidence type="ECO:0000259" key="11">
    <source>
        <dbReference type="PROSITE" id="PS51390"/>
    </source>
</evidence>
<dbReference type="InterPro" id="IPR036645">
    <property type="entry name" value="Elafin-like_sf"/>
</dbReference>
<evidence type="ECO:0000256" key="10">
    <source>
        <dbReference type="SAM" id="SignalP"/>
    </source>
</evidence>
<dbReference type="Pfam" id="PF00095">
    <property type="entry name" value="WAP"/>
    <property type="match status" value="2"/>
</dbReference>
<dbReference type="SMART" id="SM00217">
    <property type="entry name" value="WAP"/>
    <property type="match status" value="2"/>
</dbReference>
<dbReference type="GO" id="GO:0045087">
    <property type="term" value="P:innate immune response"/>
    <property type="evidence" value="ECO:0007669"/>
    <property type="project" value="TreeGrafter"/>
</dbReference>
<evidence type="ECO:0000256" key="3">
    <source>
        <dbReference type="ARBA" id="ARBA00022690"/>
    </source>
</evidence>
<name>A0A8C0XBM6_CASCN</name>
<dbReference type="SUPFAM" id="SSF57256">
    <property type="entry name" value="Elafin-like"/>
    <property type="match status" value="2"/>
</dbReference>
<comment type="subcellular location">
    <subcellularLocation>
        <location evidence="1">Secreted</location>
    </subcellularLocation>
</comment>
<proteinExistence type="predicted"/>
<evidence type="ECO:0000256" key="9">
    <source>
        <dbReference type="ARBA" id="ARBA00043261"/>
    </source>
</evidence>
<evidence type="ECO:0000256" key="7">
    <source>
        <dbReference type="ARBA" id="ARBA00038536"/>
    </source>
</evidence>
<accession>A0A8C0XBM6</accession>
<gene>
    <name evidence="12" type="primary">Wfdc2</name>
</gene>
<dbReference type="GO" id="GO:0004867">
    <property type="term" value="F:serine-type endopeptidase inhibitor activity"/>
    <property type="evidence" value="ECO:0007669"/>
    <property type="project" value="TreeGrafter"/>
</dbReference>
<evidence type="ECO:0000256" key="2">
    <source>
        <dbReference type="ARBA" id="ARBA00022525"/>
    </source>
</evidence>
<feature type="domain" description="WAP" evidence="11">
    <location>
        <begin position="75"/>
        <end position="123"/>
    </location>
</feature>
<evidence type="ECO:0000256" key="5">
    <source>
        <dbReference type="ARBA" id="ARBA00022737"/>
    </source>
</evidence>
<comment type="subunit">
    <text evidence="7">Homotrimer; disulfide-linked.</text>
</comment>
<dbReference type="PANTHER" id="PTHR19441">
    <property type="entry name" value="WHEY ACDIC PROTEIN WAP"/>
    <property type="match status" value="1"/>
</dbReference>
<evidence type="ECO:0000256" key="8">
    <source>
        <dbReference type="ARBA" id="ARBA00040032"/>
    </source>
</evidence>
<dbReference type="GO" id="GO:0019731">
    <property type="term" value="P:antibacterial humoral response"/>
    <property type="evidence" value="ECO:0007669"/>
    <property type="project" value="TreeGrafter"/>
</dbReference>
<evidence type="ECO:0000256" key="4">
    <source>
        <dbReference type="ARBA" id="ARBA00022729"/>
    </source>
</evidence>
<dbReference type="GO" id="GO:0005615">
    <property type="term" value="C:extracellular space"/>
    <property type="evidence" value="ECO:0007669"/>
    <property type="project" value="TreeGrafter"/>
</dbReference>
<evidence type="ECO:0000313" key="12">
    <source>
        <dbReference type="Ensembl" id="ENSCCNP00000023293.1"/>
    </source>
</evidence>
<keyword evidence="9" id="KW-0062">Aspartic protease inhibitor</keyword>
<dbReference type="InterPro" id="IPR008197">
    <property type="entry name" value="WAP_dom"/>
</dbReference>
<feature type="domain" description="WAP" evidence="11">
    <location>
        <begin position="31"/>
        <end position="72"/>
    </location>
</feature>
<dbReference type="Gene3D" id="4.10.75.10">
    <property type="entry name" value="Elafin-like"/>
    <property type="match status" value="2"/>
</dbReference>
<reference evidence="12" key="1">
    <citation type="submission" date="2023-09" db="UniProtKB">
        <authorList>
            <consortium name="Ensembl"/>
        </authorList>
    </citation>
    <scope>IDENTIFICATION</scope>
</reference>
<dbReference type="InterPro" id="IPR050514">
    <property type="entry name" value="WAP_four-disulfide_core"/>
</dbReference>
<feature type="chain" id="PRO_5034182385" description="WAP four-disulfide core domain protein 2" evidence="10">
    <location>
        <begin position="33"/>
        <end position="124"/>
    </location>
</feature>
<dbReference type="Ensembl" id="ENSCCNT00000029771.1">
    <property type="protein sequence ID" value="ENSCCNP00000023293.1"/>
    <property type="gene ID" value="ENSCCNG00000022900.1"/>
</dbReference>
<organism evidence="12">
    <name type="scientific">Castor canadensis</name>
    <name type="common">American beaver</name>
    <dbReference type="NCBI Taxonomy" id="51338"/>
    <lineage>
        <taxon>Eukaryota</taxon>
        <taxon>Metazoa</taxon>
        <taxon>Chordata</taxon>
        <taxon>Craniata</taxon>
        <taxon>Vertebrata</taxon>
        <taxon>Euteleostomi</taxon>
        <taxon>Mammalia</taxon>
        <taxon>Eutheria</taxon>
        <taxon>Euarchontoglires</taxon>
        <taxon>Glires</taxon>
        <taxon>Rodentia</taxon>
        <taxon>Castorimorpha</taxon>
        <taxon>Castoridae</taxon>
        <taxon>Castor</taxon>
    </lineage>
</organism>
<feature type="signal peptide" evidence="10">
    <location>
        <begin position="1"/>
        <end position="32"/>
    </location>
</feature>
<keyword evidence="3" id="KW-0646">Protease inhibitor</keyword>
<evidence type="ECO:0000256" key="1">
    <source>
        <dbReference type="ARBA" id="ARBA00004613"/>
    </source>
</evidence>
<dbReference type="AlphaFoldDB" id="A0A8C0XBM6"/>
<sequence length="124" mass="12847">MPVGIGRFCLLASAFLLGVLLLDLPAATGTEAKKSGVCPELQADPNCTKECVSDSDCADTRKCCQAGCSTLCSVPNEKAGTCPNMDLPQLGICEDQCEMGSQCPGKIKCCCNGCGKVSCVTPKF</sequence>
<dbReference type="PRINTS" id="PR00003">
    <property type="entry name" value="4DISULPHCORE"/>
</dbReference>
<dbReference type="CDD" id="cd00199">
    <property type="entry name" value="WAP"/>
    <property type="match status" value="1"/>
</dbReference>
<evidence type="ECO:0000256" key="6">
    <source>
        <dbReference type="ARBA" id="ARBA00023157"/>
    </source>
</evidence>
<dbReference type="GO" id="GO:0019828">
    <property type="term" value="F:aspartic-type endopeptidase inhibitor activity"/>
    <property type="evidence" value="ECO:0007669"/>
    <property type="project" value="UniProtKB-KW"/>
</dbReference>
<protein>
    <recommendedName>
        <fullName evidence="8">WAP four-disulfide core domain protein 2</fullName>
    </recommendedName>
</protein>
<keyword evidence="5" id="KW-0677">Repeat</keyword>
<keyword evidence="4 10" id="KW-0732">Signal</keyword>
<dbReference type="PANTHER" id="PTHR19441:SF34">
    <property type="entry name" value="WAP FOUR-DISULFIDE CORE DOMAIN PROTEIN 2"/>
    <property type="match status" value="1"/>
</dbReference>